<reference evidence="3 4" key="1">
    <citation type="journal article" date="2019" name="Appl. Microbiol. Biotechnol.">
        <title>Uncovering carbohydrate metabolism through a genotype-phenotype association study of 56 lactic acid bacteria genomes.</title>
        <authorList>
            <person name="Buron-Moles G."/>
            <person name="Chailyan A."/>
            <person name="Dolejs I."/>
            <person name="Forster J."/>
            <person name="Miks M.H."/>
        </authorList>
    </citation>
    <scope>NUCLEOTIDE SEQUENCE [LARGE SCALE GENOMIC DNA]</scope>
    <source>
        <strain evidence="3 4">ATCC 49373</strain>
    </source>
</reference>
<dbReference type="Proteomes" id="UP000294854">
    <property type="component" value="Unassembled WGS sequence"/>
</dbReference>
<gene>
    <name evidence="3" type="ORF">C5L31_000053</name>
</gene>
<dbReference type="RefSeq" id="WP_010619042.1">
    <property type="nucleotide sequence ID" value="NZ_CP042371.1"/>
</dbReference>
<organism evidence="3 4">
    <name type="scientific">Secundilactobacillus malefermentans</name>
    <dbReference type="NCBI Taxonomy" id="176292"/>
    <lineage>
        <taxon>Bacteria</taxon>
        <taxon>Bacillati</taxon>
        <taxon>Bacillota</taxon>
        <taxon>Bacilli</taxon>
        <taxon>Lactobacillales</taxon>
        <taxon>Lactobacillaceae</taxon>
        <taxon>Secundilactobacillus</taxon>
    </lineage>
</organism>
<dbReference type="InterPro" id="IPR042274">
    <property type="entry name" value="YycH/YycI_2"/>
</dbReference>
<sequence>MKVTRKIFLPVALLVAVVLSMILSWFIWTNNPVRYERNKEDTVTSTSTQRDLSTKSIRDIYLPVQVITTDVGGNQNLVNNHKVNLVTEIRDRMSTWKSNRMVLVKSRSKSDYLAQLRRPDTVMMNYDSSITVKVFNRVFKNQLKGVRNRKFNRIQIKMDDAKHIYLLNDNGYRIYRVTVSGQKLSKLRSVLKTNLIKYPINLKMVSDQPTVFINKGLKMPRYSYMINKQDANNFVNRLMSSDNDNISIKKRQNVTTYDDGSYHRLQVNTKTGFVTYGDYSSMKSINTYTNMLLRSYGDLKKIGIPLDNTRFYYYNKKTSSVAYRGFVEGFPIFNQAEYGTARIQLQGQSIKRYNFSLYGLQVPVPSRQKDKDLPTTQSMLDQLKQAGIKEADVDNIQLGYEWKQNKASSEVVDLNPTWYVRYQGKWRTYESLLSN</sequence>
<keyword evidence="1" id="KW-0812">Transmembrane</keyword>
<dbReference type="InterPro" id="IPR009996">
    <property type="entry name" value="YycH"/>
</dbReference>
<dbReference type="STRING" id="1122149.FD44_GL000999"/>
<dbReference type="CDD" id="cd15787">
    <property type="entry name" value="YycH_N"/>
    <property type="match status" value="1"/>
</dbReference>
<feature type="transmembrane region" description="Helical" evidence="1">
    <location>
        <begin position="7"/>
        <end position="28"/>
    </location>
</feature>
<keyword evidence="4" id="KW-1185">Reference proteome</keyword>
<evidence type="ECO:0000313" key="3">
    <source>
        <dbReference type="EMBL" id="TDG74406.1"/>
    </source>
</evidence>
<dbReference type="Gene3D" id="3.30.310.160">
    <property type="entry name" value="YycH protein, domain 2"/>
    <property type="match status" value="1"/>
</dbReference>
<keyword evidence="1" id="KW-1133">Transmembrane helix</keyword>
<feature type="domain" description="Regulatory protein YycH" evidence="2">
    <location>
        <begin position="12"/>
        <end position="427"/>
    </location>
</feature>
<evidence type="ECO:0000256" key="1">
    <source>
        <dbReference type="SAM" id="Phobius"/>
    </source>
</evidence>
<comment type="caution">
    <text evidence="3">The sequence shown here is derived from an EMBL/GenBank/DDBJ whole genome shotgun (WGS) entry which is preliminary data.</text>
</comment>
<dbReference type="AlphaFoldDB" id="A0A4R5NII6"/>
<evidence type="ECO:0000313" key="4">
    <source>
        <dbReference type="Proteomes" id="UP000294854"/>
    </source>
</evidence>
<accession>A0A4R5NII6</accession>
<proteinExistence type="predicted"/>
<name>A0A4R5NII6_9LACO</name>
<protein>
    <recommendedName>
        <fullName evidence="2">Regulatory protein YycH domain-containing protein</fullName>
    </recommendedName>
</protein>
<dbReference type="EMBL" id="PUFO01000076">
    <property type="protein sequence ID" value="TDG74406.1"/>
    <property type="molecule type" value="Genomic_DNA"/>
</dbReference>
<evidence type="ECO:0000259" key="2">
    <source>
        <dbReference type="Pfam" id="PF07435"/>
    </source>
</evidence>
<keyword evidence="1" id="KW-0472">Membrane</keyword>
<dbReference type="Pfam" id="PF07435">
    <property type="entry name" value="YycH"/>
    <property type="match status" value="1"/>
</dbReference>